<evidence type="ECO:0000259" key="9">
    <source>
        <dbReference type="Pfam" id="PF23487"/>
    </source>
</evidence>
<dbReference type="InterPro" id="IPR055423">
    <property type="entry name" value="Ig_TMEM132_5th"/>
</dbReference>
<proteinExistence type="inferred from homology"/>
<dbReference type="InterPro" id="IPR055424">
    <property type="entry name" value="Ig_TMEM132_6th"/>
</dbReference>
<sequence length="309" mass="34395">MPPLWSRVPELNVASSVLVDGPSYEVMQIDVEIEEPSDPPATQLVTWQVEYPGDVTSDLGVSKIYVSHKDLIGVIPLAMVSDRCDYVFVNGKEMKGKVDVVVNFTYQHLSSSLEMTVWVPRLPLQIEISDTELNQIKGWRVPIVSNKRLARDSEEEEDDDRRAGRGCTLQYQHAMVRVLTQFVAEAADRGGHLAHLLGSDWQVDITELVNDFMQVEEPRIAKLQRGQVLIGQELGMTTIQILSPLSDAILAEKTITVLDEKVTITDLGVQLVTGLSLSLQLSPGSNRAVFATAAAQELLQRPRQVWRRG</sequence>
<dbReference type="InterPro" id="IPR055421">
    <property type="entry name" value="TMEM132_3rd"/>
</dbReference>
<feature type="domain" description="Transmembrane protein TMEM132 sixth" evidence="9">
    <location>
        <begin position="263"/>
        <end position="304"/>
    </location>
</feature>
<comment type="similarity">
    <text evidence="2">Belongs to the TMEM132 family.</text>
</comment>
<keyword evidence="3" id="KW-0812">Transmembrane</keyword>
<name>A0A7F8RGG0_LEPWE</name>
<evidence type="ECO:0000256" key="5">
    <source>
        <dbReference type="ARBA" id="ARBA00023136"/>
    </source>
</evidence>
<evidence type="ECO:0000256" key="4">
    <source>
        <dbReference type="ARBA" id="ARBA00022989"/>
    </source>
</evidence>
<feature type="domain" description="Transmembrane protein TMEM132 fifth" evidence="8">
    <location>
        <begin position="125"/>
        <end position="262"/>
    </location>
</feature>
<protein>
    <submittedName>
        <fullName evidence="11">Transmembrane protein 132D-like</fullName>
    </submittedName>
</protein>
<evidence type="ECO:0000313" key="10">
    <source>
        <dbReference type="Proteomes" id="UP000245341"/>
    </source>
</evidence>
<evidence type="ECO:0000256" key="2">
    <source>
        <dbReference type="ARBA" id="ARBA00006166"/>
    </source>
</evidence>
<dbReference type="InterPro" id="IPR031437">
    <property type="entry name" value="Ig_TMEM132_4th"/>
</dbReference>
<dbReference type="GO" id="GO:0016020">
    <property type="term" value="C:membrane"/>
    <property type="evidence" value="ECO:0007669"/>
    <property type="project" value="UniProtKB-SubCell"/>
</dbReference>
<comment type="subcellular location">
    <subcellularLocation>
        <location evidence="1">Membrane</location>
        <topology evidence="1">Single-pass type I membrane protein</topology>
    </subcellularLocation>
</comment>
<keyword evidence="5" id="KW-0472">Membrane</keyword>
<evidence type="ECO:0000259" key="8">
    <source>
        <dbReference type="Pfam" id="PF23486"/>
    </source>
</evidence>
<dbReference type="InterPro" id="IPR026307">
    <property type="entry name" value="TMEM132"/>
</dbReference>
<keyword evidence="10" id="KW-1185">Reference proteome</keyword>
<dbReference type="Proteomes" id="UP000245341">
    <property type="component" value="Unplaced"/>
</dbReference>
<accession>A0A7F8RGG0</accession>
<dbReference type="RefSeq" id="XP_030892199.1">
    <property type="nucleotide sequence ID" value="XM_031036339.1"/>
</dbReference>
<dbReference type="Pfam" id="PF16070">
    <property type="entry name" value="Ig_TMEM132_4th"/>
    <property type="match status" value="1"/>
</dbReference>
<evidence type="ECO:0000256" key="3">
    <source>
        <dbReference type="ARBA" id="ARBA00022692"/>
    </source>
</evidence>
<dbReference type="PANTHER" id="PTHR13388">
    <property type="entry name" value="DETONATOR, ISOFORM E"/>
    <property type="match status" value="1"/>
</dbReference>
<dbReference type="Pfam" id="PF23486">
    <property type="entry name" value="Ig_TMEM132_5th"/>
    <property type="match status" value="1"/>
</dbReference>
<evidence type="ECO:0000256" key="1">
    <source>
        <dbReference type="ARBA" id="ARBA00004479"/>
    </source>
</evidence>
<keyword evidence="4" id="KW-1133">Transmembrane helix</keyword>
<reference evidence="11" key="1">
    <citation type="submission" date="2025-08" db="UniProtKB">
        <authorList>
            <consortium name="RefSeq"/>
        </authorList>
    </citation>
    <scope>IDENTIFICATION</scope>
    <source>
        <tissue evidence="11">Liver</tissue>
    </source>
</reference>
<dbReference type="AlphaFoldDB" id="A0A7F8RGG0"/>
<dbReference type="GeneID" id="115943527"/>
<gene>
    <name evidence="11" type="primary">LOC115943527</name>
</gene>
<feature type="domain" description="Transmembrane protein family 132 fourth" evidence="6">
    <location>
        <begin position="79"/>
        <end position="122"/>
    </location>
</feature>
<organism evidence="10 11">
    <name type="scientific">Leptonychotes weddellii</name>
    <name type="common">Weddell seal</name>
    <name type="synonym">Otaria weddellii</name>
    <dbReference type="NCBI Taxonomy" id="9713"/>
    <lineage>
        <taxon>Eukaryota</taxon>
        <taxon>Metazoa</taxon>
        <taxon>Chordata</taxon>
        <taxon>Craniata</taxon>
        <taxon>Vertebrata</taxon>
        <taxon>Euteleostomi</taxon>
        <taxon>Mammalia</taxon>
        <taxon>Eutheria</taxon>
        <taxon>Laurasiatheria</taxon>
        <taxon>Carnivora</taxon>
        <taxon>Caniformia</taxon>
        <taxon>Pinnipedia</taxon>
        <taxon>Phocidae</taxon>
        <taxon>Monachinae</taxon>
        <taxon>Lobodontini</taxon>
        <taxon>Leptonychotes</taxon>
    </lineage>
</organism>
<dbReference type="KEGG" id="lww:115943527"/>
<dbReference type="Pfam" id="PF23039">
    <property type="entry name" value="TMEM132_3rd"/>
    <property type="match status" value="1"/>
</dbReference>
<dbReference type="Pfam" id="PF23487">
    <property type="entry name" value="Ig_TMEM132_6th"/>
    <property type="match status" value="1"/>
</dbReference>
<evidence type="ECO:0000259" key="6">
    <source>
        <dbReference type="Pfam" id="PF16070"/>
    </source>
</evidence>
<dbReference type="PANTHER" id="PTHR13388:SF2">
    <property type="entry name" value="TRANSMEMBRANE PROTEIN 132D"/>
    <property type="match status" value="1"/>
</dbReference>
<dbReference type="OrthoDB" id="10026202at2759"/>
<feature type="domain" description="Transmembrane protein TMEM132 cohesin-like" evidence="7">
    <location>
        <begin position="19"/>
        <end position="71"/>
    </location>
</feature>
<evidence type="ECO:0000313" key="11">
    <source>
        <dbReference type="RefSeq" id="XP_030892199.1"/>
    </source>
</evidence>
<evidence type="ECO:0000259" key="7">
    <source>
        <dbReference type="Pfam" id="PF23039"/>
    </source>
</evidence>